<name>A0A0F9CA49_9ZZZZ</name>
<protein>
    <submittedName>
        <fullName evidence="2">Uncharacterized protein</fullName>
    </submittedName>
</protein>
<comment type="caution">
    <text evidence="2">The sequence shown here is derived from an EMBL/GenBank/DDBJ whole genome shotgun (WGS) entry which is preliminary data.</text>
</comment>
<proteinExistence type="predicted"/>
<accession>A0A0F9CA49</accession>
<dbReference type="AlphaFoldDB" id="A0A0F9CA49"/>
<reference evidence="2" key="1">
    <citation type="journal article" date="2015" name="Nature">
        <title>Complex archaea that bridge the gap between prokaryotes and eukaryotes.</title>
        <authorList>
            <person name="Spang A."/>
            <person name="Saw J.H."/>
            <person name="Jorgensen S.L."/>
            <person name="Zaremba-Niedzwiedzka K."/>
            <person name="Martijn J."/>
            <person name="Lind A.E."/>
            <person name="van Eijk R."/>
            <person name="Schleper C."/>
            <person name="Guy L."/>
            <person name="Ettema T.J."/>
        </authorList>
    </citation>
    <scope>NUCLEOTIDE SEQUENCE</scope>
</reference>
<sequence>MTGGVYIAANGAMEMASRQLQVGHAIDAKPTKRNNGMGNKYHEENAS</sequence>
<evidence type="ECO:0000313" key="2">
    <source>
        <dbReference type="EMBL" id="KKK93556.1"/>
    </source>
</evidence>
<evidence type="ECO:0000256" key="1">
    <source>
        <dbReference type="SAM" id="MobiDB-lite"/>
    </source>
</evidence>
<dbReference type="EMBL" id="LAZR01047722">
    <property type="protein sequence ID" value="KKK93556.1"/>
    <property type="molecule type" value="Genomic_DNA"/>
</dbReference>
<gene>
    <name evidence="2" type="ORF">LCGC14_2691710</name>
</gene>
<feature type="region of interest" description="Disordered" evidence="1">
    <location>
        <begin position="24"/>
        <end position="47"/>
    </location>
</feature>
<organism evidence="2">
    <name type="scientific">marine sediment metagenome</name>
    <dbReference type="NCBI Taxonomy" id="412755"/>
    <lineage>
        <taxon>unclassified sequences</taxon>
        <taxon>metagenomes</taxon>
        <taxon>ecological metagenomes</taxon>
    </lineage>
</organism>